<dbReference type="EMBL" id="CAFBOK010000002">
    <property type="protein sequence ID" value="CAB4970236.1"/>
    <property type="molecule type" value="Genomic_DNA"/>
</dbReference>
<proteinExistence type="predicted"/>
<sequence>MGVITDRHMRVGVNDLLIPGDISHAPRYGFSTQGGAVLAGGVYV</sequence>
<protein>
    <submittedName>
        <fullName evidence="1">Unannotated protein</fullName>
    </submittedName>
</protein>
<evidence type="ECO:0000313" key="1">
    <source>
        <dbReference type="EMBL" id="CAB4970236.1"/>
    </source>
</evidence>
<gene>
    <name evidence="1" type="ORF">UFOPK3927_00027</name>
</gene>
<reference evidence="1" key="1">
    <citation type="submission" date="2020-05" db="EMBL/GenBank/DDBJ databases">
        <authorList>
            <person name="Chiriac C."/>
            <person name="Salcher M."/>
            <person name="Ghai R."/>
            <person name="Kavagutti S V."/>
        </authorList>
    </citation>
    <scope>NUCLEOTIDE SEQUENCE</scope>
</reference>
<organism evidence="1">
    <name type="scientific">freshwater metagenome</name>
    <dbReference type="NCBI Taxonomy" id="449393"/>
    <lineage>
        <taxon>unclassified sequences</taxon>
        <taxon>metagenomes</taxon>
        <taxon>ecological metagenomes</taxon>
    </lineage>
</organism>
<dbReference type="AlphaFoldDB" id="A0A6J7LPB1"/>
<accession>A0A6J7LPB1</accession>
<name>A0A6J7LPB1_9ZZZZ</name>